<dbReference type="GO" id="GO:0016787">
    <property type="term" value="F:hydrolase activity"/>
    <property type="evidence" value="ECO:0007669"/>
    <property type="project" value="UniProtKB-KW"/>
</dbReference>
<dbReference type="Gene3D" id="3.30.428.10">
    <property type="entry name" value="HIT-like"/>
    <property type="match status" value="1"/>
</dbReference>
<dbReference type="PANTHER" id="PTHR46648">
    <property type="entry name" value="HIT FAMILY PROTEIN 1"/>
    <property type="match status" value="1"/>
</dbReference>
<accession>A0ABR9HS85</accession>
<keyword evidence="3" id="KW-0378">Hydrolase</keyword>
<name>A0ABR9HS85_9PSEU</name>
<dbReference type="EMBL" id="JADBEG010000001">
    <property type="protein sequence ID" value="MBE1493781.1"/>
    <property type="molecule type" value="Genomic_DNA"/>
</dbReference>
<dbReference type="SUPFAM" id="SSF54197">
    <property type="entry name" value="HIT-like"/>
    <property type="match status" value="1"/>
</dbReference>
<reference evidence="3 4" key="1">
    <citation type="submission" date="2020-10" db="EMBL/GenBank/DDBJ databases">
        <title>Sequencing the genomes of 1000 actinobacteria strains.</title>
        <authorList>
            <person name="Klenk H.-P."/>
        </authorList>
    </citation>
    <scope>NUCLEOTIDE SEQUENCE [LARGE SCALE GENOMIC DNA]</scope>
    <source>
        <strain evidence="3 4">DSM 44653</strain>
    </source>
</reference>
<organism evidence="3 4">
    <name type="scientific">Amycolatopsis lexingtonensis</name>
    <dbReference type="NCBI Taxonomy" id="218822"/>
    <lineage>
        <taxon>Bacteria</taxon>
        <taxon>Bacillati</taxon>
        <taxon>Actinomycetota</taxon>
        <taxon>Actinomycetes</taxon>
        <taxon>Pseudonocardiales</taxon>
        <taxon>Pseudonocardiaceae</taxon>
        <taxon>Amycolatopsis</taxon>
    </lineage>
</organism>
<dbReference type="InterPro" id="IPR011146">
    <property type="entry name" value="HIT-like"/>
</dbReference>
<evidence type="ECO:0000313" key="4">
    <source>
        <dbReference type="Proteomes" id="UP000631670"/>
    </source>
</evidence>
<feature type="short sequence motif" description="Histidine triad motif" evidence="1">
    <location>
        <begin position="110"/>
        <end position="114"/>
    </location>
</feature>
<sequence>MAELKRMPATTDGGECIFCAIATGRAPAAFVHEDDDFAAVVDLRPVTTGHLLVLPRAHHADLASLPAETGGRMFAVAQTLAAALRRTDLPCEGINLYLADGKAAGQEIPHVHLHVIPRHAGDGFVMTADWRVRSREELTEVAAKVKAAL</sequence>
<dbReference type="InterPro" id="IPR036265">
    <property type="entry name" value="HIT-like_sf"/>
</dbReference>
<dbReference type="Pfam" id="PF01230">
    <property type="entry name" value="HIT"/>
    <property type="match status" value="1"/>
</dbReference>
<gene>
    <name evidence="3" type="ORF">H4696_000881</name>
</gene>
<dbReference type="InterPro" id="IPR019808">
    <property type="entry name" value="Histidine_triad_CS"/>
</dbReference>
<dbReference type="RefSeq" id="WP_086862372.1">
    <property type="nucleotide sequence ID" value="NZ_JADBEG010000001.1"/>
</dbReference>
<dbReference type="PROSITE" id="PS00892">
    <property type="entry name" value="HIT_1"/>
    <property type="match status" value="1"/>
</dbReference>
<feature type="domain" description="HIT" evidence="2">
    <location>
        <begin position="17"/>
        <end position="125"/>
    </location>
</feature>
<comment type="caution">
    <text evidence="3">The sequence shown here is derived from an EMBL/GenBank/DDBJ whole genome shotgun (WGS) entry which is preliminary data.</text>
</comment>
<evidence type="ECO:0000256" key="1">
    <source>
        <dbReference type="PROSITE-ProRule" id="PRU00464"/>
    </source>
</evidence>
<dbReference type="Proteomes" id="UP000631670">
    <property type="component" value="Unassembled WGS sequence"/>
</dbReference>
<evidence type="ECO:0000259" key="2">
    <source>
        <dbReference type="PROSITE" id="PS51084"/>
    </source>
</evidence>
<proteinExistence type="predicted"/>
<protein>
    <submittedName>
        <fullName evidence="3">Diadenosine tetraphosphate (Ap4A) HIT family hydrolase</fullName>
    </submittedName>
</protein>
<dbReference type="PRINTS" id="PR00332">
    <property type="entry name" value="HISTRIAD"/>
</dbReference>
<keyword evidence="4" id="KW-1185">Reference proteome</keyword>
<evidence type="ECO:0000313" key="3">
    <source>
        <dbReference type="EMBL" id="MBE1493781.1"/>
    </source>
</evidence>
<dbReference type="PROSITE" id="PS51084">
    <property type="entry name" value="HIT_2"/>
    <property type="match status" value="1"/>
</dbReference>
<dbReference type="PANTHER" id="PTHR46648:SF1">
    <property type="entry name" value="ADENOSINE 5'-MONOPHOSPHORAMIDASE HNT1"/>
    <property type="match status" value="1"/>
</dbReference>
<dbReference type="InterPro" id="IPR001310">
    <property type="entry name" value="Histidine_triad_HIT"/>
</dbReference>